<reference evidence="2" key="2">
    <citation type="submission" date="2023-06" db="EMBL/GenBank/DDBJ databases">
        <authorList>
            <person name="Swenson N.G."/>
            <person name="Wegrzyn J.L."/>
            <person name="Mcevoy S.L."/>
        </authorList>
    </citation>
    <scope>NUCLEOTIDE SEQUENCE</scope>
    <source>
        <strain evidence="2">NS2018</strain>
        <tissue evidence="2">Leaf</tissue>
    </source>
</reference>
<dbReference type="AlphaFoldDB" id="A0AA39W8E7"/>
<keyword evidence="3" id="KW-1185">Reference proteome</keyword>
<evidence type="ECO:0000256" key="1">
    <source>
        <dbReference type="SAM" id="MobiDB-lite"/>
    </source>
</evidence>
<proteinExistence type="predicted"/>
<evidence type="ECO:0000313" key="3">
    <source>
        <dbReference type="Proteomes" id="UP001168877"/>
    </source>
</evidence>
<name>A0AA39W8E7_ACESA</name>
<dbReference type="Proteomes" id="UP001168877">
    <property type="component" value="Unassembled WGS sequence"/>
</dbReference>
<sequence length="404" mass="44301">MTTVENHGRRRTFVEALAGDQGKRIDQVESYHKEALSMSWDVSSGDTEWISVKVGNSSVQIAIKEEDHPADIMWVESWLGLSKSFGSGDTNFSVEKTDSQEEVGDHTSPAGMYGKEERQDLRHTFQNKKEDRRCKGRTAKPDKKEHFWINPVKTPCKGFKKAMTIKGKEMWVRKPKRKLGQVLNGNLIIGKKQGQRLETFSSSDSSSERGTPLNFNVQKGECSLRRLSGKITGGVVPIGPVNANPPGSGSIESPIADLLIDFEQTFVADSIETDNVGGNSIGPELVNLSLCTSIDSPLQAHLEDVEQAFVKPNNTIDPGNKNEVVVSSTPKSLKPTVCTSLESPILAHLNELELAFVKANADFHQESAEGAACNSEDAIEKTRTSPTEENRGIESGEMEMEAQS</sequence>
<evidence type="ECO:0000313" key="2">
    <source>
        <dbReference type="EMBL" id="KAK0607273.1"/>
    </source>
</evidence>
<comment type="caution">
    <text evidence="2">The sequence shown here is derived from an EMBL/GenBank/DDBJ whole genome shotgun (WGS) entry which is preliminary data.</text>
</comment>
<feature type="region of interest" description="Disordered" evidence="1">
    <location>
        <begin position="368"/>
        <end position="404"/>
    </location>
</feature>
<gene>
    <name evidence="2" type="ORF">LWI29_012425</name>
</gene>
<feature type="compositionally biased region" description="Basic and acidic residues" evidence="1">
    <location>
        <begin position="378"/>
        <end position="394"/>
    </location>
</feature>
<dbReference type="EMBL" id="JAUESC010000001">
    <property type="protein sequence ID" value="KAK0607273.1"/>
    <property type="molecule type" value="Genomic_DNA"/>
</dbReference>
<organism evidence="2 3">
    <name type="scientific">Acer saccharum</name>
    <name type="common">Sugar maple</name>
    <dbReference type="NCBI Taxonomy" id="4024"/>
    <lineage>
        <taxon>Eukaryota</taxon>
        <taxon>Viridiplantae</taxon>
        <taxon>Streptophyta</taxon>
        <taxon>Embryophyta</taxon>
        <taxon>Tracheophyta</taxon>
        <taxon>Spermatophyta</taxon>
        <taxon>Magnoliopsida</taxon>
        <taxon>eudicotyledons</taxon>
        <taxon>Gunneridae</taxon>
        <taxon>Pentapetalae</taxon>
        <taxon>rosids</taxon>
        <taxon>malvids</taxon>
        <taxon>Sapindales</taxon>
        <taxon>Sapindaceae</taxon>
        <taxon>Hippocastanoideae</taxon>
        <taxon>Acereae</taxon>
        <taxon>Acer</taxon>
    </lineage>
</organism>
<accession>A0AA39W8E7</accession>
<protein>
    <submittedName>
        <fullName evidence="2">Uncharacterized protein</fullName>
    </submittedName>
</protein>
<reference evidence="2" key="1">
    <citation type="journal article" date="2022" name="Plant J.">
        <title>Strategies of tolerance reflected in two North American maple genomes.</title>
        <authorList>
            <person name="McEvoy S.L."/>
            <person name="Sezen U.U."/>
            <person name="Trouern-Trend A."/>
            <person name="McMahon S.M."/>
            <person name="Schaberg P.G."/>
            <person name="Yang J."/>
            <person name="Wegrzyn J.L."/>
            <person name="Swenson N.G."/>
        </authorList>
    </citation>
    <scope>NUCLEOTIDE SEQUENCE</scope>
    <source>
        <strain evidence="2">NS2018</strain>
    </source>
</reference>